<proteinExistence type="predicted"/>
<dbReference type="Pfam" id="PF03031">
    <property type="entry name" value="NIF"/>
    <property type="match status" value="1"/>
</dbReference>
<gene>
    <name evidence="3" type="ORF">CASFOL_038163</name>
</gene>
<evidence type="ECO:0000259" key="2">
    <source>
        <dbReference type="PROSITE" id="PS50969"/>
    </source>
</evidence>
<feature type="domain" description="FCP1 homology" evidence="2">
    <location>
        <begin position="489"/>
        <end position="670"/>
    </location>
</feature>
<dbReference type="PROSITE" id="PS50969">
    <property type="entry name" value="FCP1"/>
    <property type="match status" value="1"/>
</dbReference>
<sequence>MNEKDDQSKIDGSIECSDVSHGIDVSMESIVKLYVATVKEGSEPVNCNDNYTVTLKKDVIAGNDEVVEEAKGIKTYQKRKRQKRIQPCELPTNDLEITKEDAGSSSHGVAHTVGTTSSDQPVETESVTHCCSESMSEKTMTAEDTFSVEVVCTNKLLDKDVGWVLGFQGTSPKNDEEVLIAHSNENCDANMLALTLPEMENDEATINRSSCDTDMLDNNLLGEVDDEARKTVSILEGRNVEPENESNFARVAYGDALSQDSLQQPEQHISLKQSSENCDAEMLALTLPEMENDEATINRNSCDADILANNLLGEVDDEARKTVSIIEACNVELEEESNFARGAYGDALCQDSLQKPEQQLDANISLKQSNENCDADMLAPALAEFENDEATINRNSCDADMLANNLLGEVDDEATKTVSIIEARNVELEEESNFTRVPYGDALSQDSLQQPEQQLDATISLKQLDSLKGVTSEVVNEGINVAVDRSLAGYTGKKLLVLDVNGLLVDISAYVPYDYDPDDIIMRKAVFKRPYCDDFLKFCFERFNVGVWTSRTKRNVEPILELLLGNDKCNLLFVWDQSQCTHTGFTTVENRQKPLLLKKLKKLWDKCDPDLPWERGVYNESNTLLLDDTPSKALFNPLYNAIFPYTYRFRKTADNSLGPGGDLRIYLEGLALAQNVQEYVKQNPFGQRAITEKNLSWGYYRRVIEACSRPPRQTEQDNSKVIEACSTPPQQTEQQDDRKVIEACSTPPRQTEQDDCKVVEACSTPPQQTEQDDRKVIEACSTPPQQTEQDDCKVIEACSTPPRQTEQQNDS</sequence>
<organism evidence="3 4">
    <name type="scientific">Castilleja foliolosa</name>
    <dbReference type="NCBI Taxonomy" id="1961234"/>
    <lineage>
        <taxon>Eukaryota</taxon>
        <taxon>Viridiplantae</taxon>
        <taxon>Streptophyta</taxon>
        <taxon>Embryophyta</taxon>
        <taxon>Tracheophyta</taxon>
        <taxon>Spermatophyta</taxon>
        <taxon>Magnoliopsida</taxon>
        <taxon>eudicotyledons</taxon>
        <taxon>Gunneridae</taxon>
        <taxon>Pentapetalae</taxon>
        <taxon>asterids</taxon>
        <taxon>lamiids</taxon>
        <taxon>Lamiales</taxon>
        <taxon>Orobanchaceae</taxon>
        <taxon>Pedicularideae</taxon>
        <taxon>Castillejinae</taxon>
        <taxon>Castilleja</taxon>
    </lineage>
</organism>
<accession>A0ABD3BKP2</accession>
<dbReference type="AlphaFoldDB" id="A0ABD3BKP2"/>
<feature type="region of interest" description="Disordered" evidence="1">
    <location>
        <begin position="100"/>
        <end position="121"/>
    </location>
</feature>
<dbReference type="InterPro" id="IPR023214">
    <property type="entry name" value="HAD_sf"/>
</dbReference>
<dbReference type="InterPro" id="IPR004274">
    <property type="entry name" value="FCP1_dom"/>
</dbReference>
<keyword evidence="4" id="KW-1185">Reference proteome</keyword>
<evidence type="ECO:0000313" key="3">
    <source>
        <dbReference type="EMBL" id="KAL3617842.1"/>
    </source>
</evidence>
<dbReference type="SUPFAM" id="SSF56784">
    <property type="entry name" value="HAD-like"/>
    <property type="match status" value="1"/>
</dbReference>
<dbReference type="InterPro" id="IPR050365">
    <property type="entry name" value="TIM50"/>
</dbReference>
<dbReference type="SMART" id="SM00577">
    <property type="entry name" value="CPDc"/>
    <property type="match status" value="1"/>
</dbReference>
<evidence type="ECO:0000313" key="4">
    <source>
        <dbReference type="Proteomes" id="UP001632038"/>
    </source>
</evidence>
<feature type="compositionally biased region" description="Polar residues" evidence="1">
    <location>
        <begin position="103"/>
        <end position="121"/>
    </location>
</feature>
<dbReference type="Gene3D" id="3.40.50.1000">
    <property type="entry name" value="HAD superfamily/HAD-like"/>
    <property type="match status" value="1"/>
</dbReference>
<dbReference type="InterPro" id="IPR036412">
    <property type="entry name" value="HAD-like_sf"/>
</dbReference>
<protein>
    <recommendedName>
        <fullName evidence="2">FCP1 homology domain-containing protein</fullName>
    </recommendedName>
</protein>
<reference evidence="4" key="1">
    <citation type="journal article" date="2024" name="IScience">
        <title>Strigolactones Initiate the Formation of Haustorium-like Structures in Castilleja.</title>
        <authorList>
            <person name="Buerger M."/>
            <person name="Peterson D."/>
            <person name="Chory J."/>
        </authorList>
    </citation>
    <scope>NUCLEOTIDE SEQUENCE [LARGE SCALE GENOMIC DNA]</scope>
</reference>
<name>A0ABD3BKP2_9LAMI</name>
<evidence type="ECO:0000256" key="1">
    <source>
        <dbReference type="SAM" id="MobiDB-lite"/>
    </source>
</evidence>
<dbReference type="EMBL" id="JAVIJP010000081">
    <property type="protein sequence ID" value="KAL3617842.1"/>
    <property type="molecule type" value="Genomic_DNA"/>
</dbReference>
<dbReference type="PANTHER" id="PTHR12210">
    <property type="entry name" value="DULLARD PROTEIN PHOSPHATASE"/>
    <property type="match status" value="1"/>
</dbReference>
<dbReference type="Proteomes" id="UP001632038">
    <property type="component" value="Unassembled WGS sequence"/>
</dbReference>
<comment type="caution">
    <text evidence="3">The sequence shown here is derived from an EMBL/GenBank/DDBJ whole genome shotgun (WGS) entry which is preliminary data.</text>
</comment>